<gene>
    <name evidence="1" type="ORF">HHL15_10760</name>
</gene>
<dbReference type="EMBL" id="JABBGA010000007">
    <property type="protein sequence ID" value="NML26221.1"/>
    <property type="molecule type" value="Genomic_DNA"/>
</dbReference>
<protein>
    <submittedName>
        <fullName evidence="1">Uncharacterized protein</fullName>
    </submittedName>
</protein>
<organism evidence="1 2">
    <name type="scientific">Zoogloea dura</name>
    <dbReference type="NCBI Taxonomy" id="2728840"/>
    <lineage>
        <taxon>Bacteria</taxon>
        <taxon>Pseudomonadati</taxon>
        <taxon>Pseudomonadota</taxon>
        <taxon>Betaproteobacteria</taxon>
        <taxon>Rhodocyclales</taxon>
        <taxon>Zoogloeaceae</taxon>
        <taxon>Zoogloea</taxon>
    </lineage>
</organism>
<dbReference type="AlphaFoldDB" id="A0A848G9I7"/>
<dbReference type="RefSeq" id="WP_169145762.1">
    <property type="nucleotide sequence ID" value="NZ_JABBGA010000007.1"/>
</dbReference>
<dbReference type="Proteomes" id="UP000580043">
    <property type="component" value="Unassembled WGS sequence"/>
</dbReference>
<evidence type="ECO:0000313" key="2">
    <source>
        <dbReference type="Proteomes" id="UP000580043"/>
    </source>
</evidence>
<proteinExistence type="predicted"/>
<comment type="caution">
    <text evidence="1">The sequence shown here is derived from an EMBL/GenBank/DDBJ whole genome shotgun (WGS) entry which is preliminary data.</text>
</comment>
<evidence type="ECO:0000313" key="1">
    <source>
        <dbReference type="EMBL" id="NML26221.1"/>
    </source>
</evidence>
<name>A0A848G9I7_9RHOO</name>
<accession>A0A848G9I7</accession>
<keyword evidence="2" id="KW-1185">Reference proteome</keyword>
<reference evidence="1 2" key="1">
    <citation type="submission" date="2020-04" db="EMBL/GenBank/DDBJ databases">
        <title>Zoogloea sp. G-4-1-14 isolated from soil.</title>
        <authorList>
            <person name="Dahal R.H."/>
        </authorList>
    </citation>
    <scope>NUCLEOTIDE SEQUENCE [LARGE SCALE GENOMIC DNA]</scope>
    <source>
        <strain evidence="1 2">G-4-1-14</strain>
    </source>
</reference>
<sequence length="129" mass="14440">MTDVWHATTGVRTRVPGTALYAALAWRGHFLLLMGDADEAQGRMHLQLVDSELRFLDSASLTTPGACQPPGPLVLSHPNHIVFCFPAGGTVWRISLFPAFRLRLPRLSEPADVQRHFSWRRHFGVARID</sequence>